<dbReference type="PANTHER" id="PTHR33048:SF163">
    <property type="entry name" value="INTEGRAL MEMBRANE PROTEIN (AFU_ORTHOLOGUE AFUA_8G05510)"/>
    <property type="match status" value="1"/>
</dbReference>
<keyword evidence="3 7" id="KW-1133">Transmembrane helix</keyword>
<evidence type="ECO:0000313" key="10">
    <source>
        <dbReference type="Proteomes" id="UP000483672"/>
    </source>
</evidence>
<keyword evidence="4 7" id="KW-0472">Membrane</keyword>
<sequence>MVDMAAASQTPPASLEEDPLKQYDPNLPVPYWHQRMELAVVVIVNTLSLIAIIARIYLRAIRLKRFRADDKWMVAAGVFLIFPHFVCQIGTNRYGSGLHDQNIPDAWVVPFWYFSWGWIGYNIVSTFIKISVCCYLLQIVPFHLLTLRRLIYALMVITFGLGLSISLCHLLQCTPLISNFDYTIKQEHCFNIDIPRFTWIAVSISIDLCILAIPWAIIHGTRIQAAEKRILLIVFSGNLLGTAVCVVSIYSVWNTRTSLAHYDLAYTQTAFAITNDVEIFFYALGASLPVLSPFLLSRFASKQELNGTASSRVPSWRVKGGSTIGSPMHMIAPPRRSKSHLTTLNDDDDNDIERDIEREIESSKYGYKVDVGLDDENSSDLTLENRPSKTTYEESEADGSTKTSAQKFTVDDIV</sequence>
<dbReference type="Pfam" id="PF20684">
    <property type="entry name" value="Fung_rhodopsin"/>
    <property type="match status" value="1"/>
</dbReference>
<reference evidence="9 10" key="1">
    <citation type="submission" date="2019-06" db="EMBL/GenBank/DDBJ databases">
        <authorList>
            <person name="Palmer J.M."/>
        </authorList>
    </citation>
    <scope>NUCLEOTIDE SEQUENCE [LARGE SCALE GENOMIC DNA]</scope>
    <source>
        <strain evidence="9 10">TWF191</strain>
    </source>
</reference>
<name>A0A6G1LWS2_ORBOL</name>
<dbReference type="GO" id="GO:0016020">
    <property type="term" value="C:membrane"/>
    <property type="evidence" value="ECO:0007669"/>
    <property type="project" value="UniProtKB-SubCell"/>
</dbReference>
<feature type="transmembrane region" description="Helical" evidence="7">
    <location>
        <begin position="111"/>
        <end position="138"/>
    </location>
</feature>
<dbReference type="Proteomes" id="UP000483672">
    <property type="component" value="Unassembled WGS sequence"/>
</dbReference>
<evidence type="ECO:0000259" key="8">
    <source>
        <dbReference type="Pfam" id="PF20684"/>
    </source>
</evidence>
<evidence type="ECO:0000313" key="9">
    <source>
        <dbReference type="EMBL" id="KAF3211663.1"/>
    </source>
</evidence>
<feature type="transmembrane region" description="Helical" evidence="7">
    <location>
        <begin position="72"/>
        <end position="91"/>
    </location>
</feature>
<dbReference type="InterPro" id="IPR052337">
    <property type="entry name" value="SAT4-like"/>
</dbReference>
<feature type="region of interest" description="Disordered" evidence="6">
    <location>
        <begin position="370"/>
        <end position="414"/>
    </location>
</feature>
<evidence type="ECO:0000256" key="3">
    <source>
        <dbReference type="ARBA" id="ARBA00022989"/>
    </source>
</evidence>
<protein>
    <recommendedName>
        <fullName evidence="8">Rhodopsin domain-containing protein</fullName>
    </recommendedName>
</protein>
<feature type="transmembrane region" description="Helical" evidence="7">
    <location>
        <begin position="230"/>
        <end position="253"/>
    </location>
</feature>
<accession>A0A6G1LWS2</accession>
<keyword evidence="2 7" id="KW-0812">Transmembrane</keyword>
<dbReference type="AlphaFoldDB" id="A0A6G1LWS2"/>
<proteinExistence type="inferred from homology"/>
<feature type="transmembrane region" description="Helical" evidence="7">
    <location>
        <begin position="197"/>
        <end position="218"/>
    </location>
</feature>
<feature type="region of interest" description="Disordered" evidence="6">
    <location>
        <begin position="1"/>
        <end position="21"/>
    </location>
</feature>
<comment type="subcellular location">
    <subcellularLocation>
        <location evidence="1">Membrane</location>
        <topology evidence="1">Multi-pass membrane protein</topology>
    </subcellularLocation>
</comment>
<feature type="compositionally biased region" description="Polar residues" evidence="6">
    <location>
        <begin position="398"/>
        <end position="407"/>
    </location>
</feature>
<feature type="transmembrane region" description="Helical" evidence="7">
    <location>
        <begin position="150"/>
        <end position="177"/>
    </location>
</feature>
<feature type="transmembrane region" description="Helical" evidence="7">
    <location>
        <begin position="279"/>
        <end position="296"/>
    </location>
</feature>
<evidence type="ECO:0000256" key="7">
    <source>
        <dbReference type="SAM" id="Phobius"/>
    </source>
</evidence>
<dbReference type="PANTHER" id="PTHR33048">
    <property type="entry name" value="PTH11-LIKE INTEGRAL MEMBRANE PROTEIN (AFU_ORTHOLOGUE AFUA_5G11245)"/>
    <property type="match status" value="1"/>
</dbReference>
<evidence type="ECO:0000256" key="4">
    <source>
        <dbReference type="ARBA" id="ARBA00023136"/>
    </source>
</evidence>
<evidence type="ECO:0000256" key="1">
    <source>
        <dbReference type="ARBA" id="ARBA00004141"/>
    </source>
</evidence>
<dbReference type="EMBL" id="WIPF01000087">
    <property type="protein sequence ID" value="KAF3211663.1"/>
    <property type="molecule type" value="Genomic_DNA"/>
</dbReference>
<gene>
    <name evidence="9" type="ORF">TWF191_010738</name>
</gene>
<feature type="transmembrane region" description="Helical" evidence="7">
    <location>
        <begin position="38"/>
        <end position="60"/>
    </location>
</feature>
<evidence type="ECO:0000256" key="5">
    <source>
        <dbReference type="ARBA" id="ARBA00038359"/>
    </source>
</evidence>
<feature type="domain" description="Rhodopsin" evidence="8">
    <location>
        <begin position="54"/>
        <end position="295"/>
    </location>
</feature>
<comment type="caution">
    <text evidence="9">The sequence shown here is derived from an EMBL/GenBank/DDBJ whole genome shotgun (WGS) entry which is preliminary data.</text>
</comment>
<evidence type="ECO:0000256" key="2">
    <source>
        <dbReference type="ARBA" id="ARBA00022692"/>
    </source>
</evidence>
<comment type="similarity">
    <text evidence="5">Belongs to the SAT4 family.</text>
</comment>
<evidence type="ECO:0000256" key="6">
    <source>
        <dbReference type="SAM" id="MobiDB-lite"/>
    </source>
</evidence>
<organism evidence="9 10">
    <name type="scientific">Orbilia oligospora</name>
    <name type="common">Nematode-trapping fungus</name>
    <name type="synonym">Arthrobotrys oligospora</name>
    <dbReference type="NCBI Taxonomy" id="2813651"/>
    <lineage>
        <taxon>Eukaryota</taxon>
        <taxon>Fungi</taxon>
        <taxon>Dikarya</taxon>
        <taxon>Ascomycota</taxon>
        <taxon>Pezizomycotina</taxon>
        <taxon>Orbiliomycetes</taxon>
        <taxon>Orbiliales</taxon>
        <taxon>Orbiliaceae</taxon>
        <taxon>Orbilia</taxon>
    </lineage>
</organism>
<dbReference type="InterPro" id="IPR049326">
    <property type="entry name" value="Rhodopsin_dom_fungi"/>
</dbReference>